<dbReference type="Gene3D" id="3.40.50.2300">
    <property type="match status" value="1"/>
</dbReference>
<accession>A0A5N3P5W8</accession>
<proteinExistence type="predicted"/>
<sequence>MFDSAGPRSTILIVEDEALLLMALIDELEAEGLSVLAVTNAEAALVILETRHSEIAILFTDVNLSGAMDGLSLARVVHSRWGHISLWVTSGRFAWNEDDLPFPGRFISKPYLFPELAADFCETLRGTPLS</sequence>
<evidence type="ECO:0000259" key="2">
    <source>
        <dbReference type="PROSITE" id="PS50110"/>
    </source>
</evidence>
<dbReference type="Proteomes" id="UP000325684">
    <property type="component" value="Unassembled WGS sequence"/>
</dbReference>
<evidence type="ECO:0000313" key="4">
    <source>
        <dbReference type="Proteomes" id="UP000325684"/>
    </source>
</evidence>
<dbReference type="InterPro" id="IPR011006">
    <property type="entry name" value="CheY-like_superfamily"/>
</dbReference>
<dbReference type="PROSITE" id="PS50110">
    <property type="entry name" value="RESPONSE_REGULATORY"/>
    <property type="match status" value="1"/>
</dbReference>
<reference evidence="3 4" key="1">
    <citation type="journal article" date="2019" name="Microorganisms">
        <title>Genome Insights into the Novel Species Microvirga brassicacearum, a Rapeseed Endophyte with Biotechnological Potential.</title>
        <authorList>
            <person name="Jimenez-Gomez A."/>
            <person name="Saati-Santamaria Z."/>
            <person name="Igual J.M."/>
            <person name="Rivas R."/>
            <person name="Mateos P.F."/>
            <person name="Garcia-Fraile P."/>
        </authorList>
    </citation>
    <scope>NUCLEOTIDE SEQUENCE [LARGE SCALE GENOMIC DNA]</scope>
    <source>
        <strain evidence="3 4">CDVBN77</strain>
    </source>
</reference>
<protein>
    <submittedName>
        <fullName evidence="3">Response regulator</fullName>
    </submittedName>
</protein>
<organism evidence="3 4">
    <name type="scientific">Microvirga brassicacearum</name>
    <dbReference type="NCBI Taxonomy" id="2580413"/>
    <lineage>
        <taxon>Bacteria</taxon>
        <taxon>Pseudomonadati</taxon>
        <taxon>Pseudomonadota</taxon>
        <taxon>Alphaproteobacteria</taxon>
        <taxon>Hyphomicrobiales</taxon>
        <taxon>Methylobacteriaceae</taxon>
        <taxon>Microvirga</taxon>
    </lineage>
</organism>
<dbReference type="SMART" id="SM00448">
    <property type="entry name" value="REC"/>
    <property type="match status" value="1"/>
</dbReference>
<comment type="caution">
    <text evidence="3">The sequence shown here is derived from an EMBL/GenBank/DDBJ whole genome shotgun (WGS) entry which is preliminary data.</text>
</comment>
<dbReference type="OrthoDB" id="9784719at2"/>
<dbReference type="EMBL" id="VCMV01000042">
    <property type="protein sequence ID" value="KAB0265122.1"/>
    <property type="molecule type" value="Genomic_DNA"/>
</dbReference>
<dbReference type="AlphaFoldDB" id="A0A5N3P5W8"/>
<dbReference type="Pfam" id="PF00072">
    <property type="entry name" value="Response_reg"/>
    <property type="match status" value="1"/>
</dbReference>
<dbReference type="SUPFAM" id="SSF52172">
    <property type="entry name" value="CheY-like"/>
    <property type="match status" value="1"/>
</dbReference>
<feature type="modified residue" description="4-aspartylphosphate" evidence="1">
    <location>
        <position position="61"/>
    </location>
</feature>
<dbReference type="RefSeq" id="WP_150947780.1">
    <property type="nucleotide sequence ID" value="NZ_VCMV01000042.1"/>
</dbReference>
<evidence type="ECO:0000256" key="1">
    <source>
        <dbReference type="PROSITE-ProRule" id="PRU00169"/>
    </source>
</evidence>
<keyword evidence="4" id="KW-1185">Reference proteome</keyword>
<evidence type="ECO:0000313" key="3">
    <source>
        <dbReference type="EMBL" id="KAB0265122.1"/>
    </source>
</evidence>
<keyword evidence="1" id="KW-0597">Phosphoprotein</keyword>
<gene>
    <name evidence="3" type="ORF">FEZ63_19960</name>
</gene>
<feature type="domain" description="Response regulatory" evidence="2">
    <location>
        <begin position="10"/>
        <end position="130"/>
    </location>
</feature>
<name>A0A5N3P5W8_9HYPH</name>
<dbReference type="GO" id="GO:0000160">
    <property type="term" value="P:phosphorelay signal transduction system"/>
    <property type="evidence" value="ECO:0007669"/>
    <property type="project" value="InterPro"/>
</dbReference>
<dbReference type="InterPro" id="IPR001789">
    <property type="entry name" value="Sig_transdc_resp-reg_receiver"/>
</dbReference>